<sequence length="44" mass="4778">MADRGEVDKQSIQPTCHVAAPKLGNLLIRTLLLAQKTCCKGEIL</sequence>
<gene>
    <name evidence="1" type="ORF">HMPREF0305_10125</name>
</gene>
<dbReference type="AlphaFoldDB" id="E2S0S3"/>
<dbReference type="EMBL" id="ABYQ02000002">
    <property type="protein sequence ID" value="EFQ81719.1"/>
    <property type="molecule type" value="Genomic_DNA"/>
</dbReference>
<dbReference type="Proteomes" id="UP000003020">
    <property type="component" value="Unassembled WGS sequence"/>
</dbReference>
<evidence type="ECO:0000313" key="2">
    <source>
        <dbReference type="Proteomes" id="UP000003020"/>
    </source>
</evidence>
<comment type="caution">
    <text evidence="1">The sequence shown here is derived from an EMBL/GenBank/DDBJ whole genome shotgun (WGS) entry which is preliminary data.</text>
</comment>
<proteinExistence type="predicted"/>
<evidence type="ECO:0000313" key="1">
    <source>
        <dbReference type="EMBL" id="EFQ81719.1"/>
    </source>
</evidence>
<keyword evidence="2" id="KW-1185">Reference proteome</keyword>
<organism evidence="1 2">
    <name type="scientific">Corynebacterium pseudogenitalium ATCC 33035</name>
    <dbReference type="NCBI Taxonomy" id="525264"/>
    <lineage>
        <taxon>Bacteria</taxon>
        <taxon>Bacillati</taxon>
        <taxon>Actinomycetota</taxon>
        <taxon>Actinomycetes</taxon>
        <taxon>Mycobacteriales</taxon>
        <taxon>Corynebacteriaceae</taxon>
        <taxon>Corynebacterium</taxon>
    </lineage>
</organism>
<accession>E2S0S3</accession>
<protein>
    <submittedName>
        <fullName evidence="1">Uncharacterized protein</fullName>
    </submittedName>
</protein>
<reference evidence="1 2" key="1">
    <citation type="submission" date="2010-08" db="EMBL/GenBank/DDBJ databases">
        <authorList>
            <person name="Muzny D."/>
            <person name="Qin X."/>
            <person name="Buhay C."/>
            <person name="Dugan-Rocha S."/>
            <person name="Ding Y."/>
            <person name="Chen G."/>
            <person name="Hawes A."/>
            <person name="Holder M."/>
            <person name="Jhangiani S."/>
            <person name="Johnson A."/>
            <person name="Khan Z."/>
            <person name="Li Z."/>
            <person name="Liu W."/>
            <person name="Liu X."/>
            <person name="Perez L."/>
            <person name="Shen H."/>
            <person name="Wang Q."/>
            <person name="Watt J."/>
            <person name="Xi L."/>
            <person name="Xin Y."/>
            <person name="Zhou J."/>
            <person name="Deng J."/>
            <person name="Jiang H."/>
            <person name="Liu Y."/>
            <person name="Qu J."/>
            <person name="Song X.-Z."/>
            <person name="Zhang L."/>
            <person name="Villasana D."/>
            <person name="Johnson A."/>
            <person name="Liu J."/>
            <person name="Liyanage D."/>
            <person name="Lorensuhewa L."/>
            <person name="Robinson T."/>
            <person name="Song A."/>
            <person name="Song B.-B."/>
            <person name="Dinh H."/>
            <person name="Thornton R."/>
            <person name="Coyle M."/>
            <person name="Francisco L."/>
            <person name="Jackson L."/>
            <person name="Javaid M."/>
            <person name="Korchina V."/>
            <person name="Kovar C."/>
            <person name="Mata R."/>
            <person name="Mathew T."/>
            <person name="Ngo R."/>
            <person name="Nguyen L."/>
            <person name="Nguyen N."/>
            <person name="Okwuonu G."/>
            <person name="Ongeri F."/>
            <person name="Pham C."/>
            <person name="Simmons D."/>
            <person name="Wilczek-Boney K."/>
            <person name="Hale W."/>
            <person name="Jakkamsetti A."/>
            <person name="Pham P."/>
            <person name="Ruth R."/>
            <person name="San Lucas F."/>
            <person name="Warren J."/>
            <person name="Zhang J."/>
            <person name="Zhao Z."/>
            <person name="Zhou C."/>
            <person name="Zhu D."/>
            <person name="Lee S."/>
            <person name="Bess C."/>
            <person name="Blankenburg K."/>
            <person name="Forbes L."/>
            <person name="Fu Q."/>
            <person name="Gubbala S."/>
            <person name="Hirani K."/>
            <person name="Jayaseelan J.C."/>
            <person name="Lara F."/>
            <person name="Munidasa M."/>
            <person name="Palculict T."/>
            <person name="Patil S."/>
            <person name="Pu L.-L."/>
            <person name="Saada N."/>
            <person name="Tang L."/>
            <person name="Weissenberger G."/>
            <person name="Zhu Y."/>
            <person name="Hemphill L."/>
            <person name="Shang Y."/>
            <person name="Youmans B."/>
            <person name="Ayvaz T."/>
            <person name="Ross M."/>
            <person name="Santibanez J."/>
            <person name="Aqrawi P."/>
            <person name="Gross S."/>
            <person name="Joshi V."/>
            <person name="Fowler G."/>
            <person name="Nazareth L."/>
            <person name="Reid J."/>
            <person name="Worley K."/>
            <person name="Petrosino J."/>
            <person name="Highlander S."/>
            <person name="Gibbs R."/>
        </authorList>
    </citation>
    <scope>NUCLEOTIDE SEQUENCE [LARGE SCALE GENOMIC DNA]</scope>
    <source>
        <strain evidence="1 2">ATCC 33035</strain>
    </source>
</reference>
<dbReference type="HOGENOM" id="CLU_3215066_0_0_11"/>
<name>E2S0S3_9CORY</name>